<organism evidence="4 5">
    <name type="scientific">Blomia tropicalis</name>
    <name type="common">Mite</name>
    <dbReference type="NCBI Taxonomy" id="40697"/>
    <lineage>
        <taxon>Eukaryota</taxon>
        <taxon>Metazoa</taxon>
        <taxon>Ecdysozoa</taxon>
        <taxon>Arthropoda</taxon>
        <taxon>Chelicerata</taxon>
        <taxon>Arachnida</taxon>
        <taxon>Acari</taxon>
        <taxon>Acariformes</taxon>
        <taxon>Sarcoptiformes</taxon>
        <taxon>Astigmata</taxon>
        <taxon>Glycyphagoidea</taxon>
        <taxon>Echimyopodidae</taxon>
        <taxon>Blomia</taxon>
    </lineage>
</organism>
<accession>A0A9Q0MDZ4</accession>
<dbReference type="InterPro" id="IPR005024">
    <property type="entry name" value="Snf7_fam"/>
</dbReference>
<evidence type="ECO:0008006" key="6">
    <source>
        <dbReference type="Google" id="ProtNLM"/>
    </source>
</evidence>
<proteinExistence type="inferred from homology"/>
<dbReference type="OrthoDB" id="2329734at2759"/>
<evidence type="ECO:0000256" key="3">
    <source>
        <dbReference type="SAM" id="MobiDB-lite"/>
    </source>
</evidence>
<keyword evidence="2" id="KW-0175">Coiled coil</keyword>
<dbReference type="AlphaFoldDB" id="A0A9Q0MDZ4"/>
<comment type="similarity">
    <text evidence="1">Belongs to the SNF7 family.</text>
</comment>
<feature type="coiled-coil region" evidence="2">
    <location>
        <begin position="23"/>
        <end position="54"/>
    </location>
</feature>
<evidence type="ECO:0000256" key="1">
    <source>
        <dbReference type="ARBA" id="ARBA00006190"/>
    </source>
</evidence>
<gene>
    <name evidence="4" type="ORF">RDWZM_000550</name>
</gene>
<dbReference type="OMA" id="KILWEVT"/>
<name>A0A9Q0MDZ4_BLOTA</name>
<dbReference type="EMBL" id="JAPWDV010000001">
    <property type="protein sequence ID" value="KAJ6222005.1"/>
    <property type="molecule type" value="Genomic_DNA"/>
</dbReference>
<keyword evidence="5" id="KW-1185">Reference proteome</keyword>
<dbReference type="Pfam" id="PF03357">
    <property type="entry name" value="Snf7"/>
    <property type="match status" value="1"/>
</dbReference>
<dbReference type="Proteomes" id="UP001142055">
    <property type="component" value="Chromosome 1"/>
</dbReference>
<dbReference type="GO" id="GO:0007034">
    <property type="term" value="P:vacuolar transport"/>
    <property type="evidence" value="ECO:0007669"/>
    <property type="project" value="InterPro"/>
</dbReference>
<sequence>MGLFGKDPKVTPKEQVREWTSKLRKQQMLIDRQIRAIQREEEKVKMELKKAAKQGNRDVCLVFAKEIVNSRKGVSRLHTTKAHLNSIMMNMNQQLSALRISNSLEKSTDVMRSMQSLIKVGEVAQVMQEMSREMMRAGIIDEMLEETLEDTLGGEDMEEEANEEVDKVLFEITNGQLGKGPAVPSDSLPTIPEKESKKTPAVAEDEDISEMQQRLEALRS</sequence>
<comment type="caution">
    <text evidence="4">The sequence shown here is derived from an EMBL/GenBank/DDBJ whole genome shotgun (WGS) entry which is preliminary data.</text>
</comment>
<dbReference type="PANTHER" id="PTHR10476">
    <property type="entry name" value="CHARGED MULTIVESICULAR BODY PROTEIN"/>
    <property type="match status" value="1"/>
</dbReference>
<feature type="region of interest" description="Disordered" evidence="3">
    <location>
        <begin position="174"/>
        <end position="220"/>
    </location>
</feature>
<dbReference type="Gene3D" id="6.10.140.1230">
    <property type="match status" value="1"/>
</dbReference>
<evidence type="ECO:0000313" key="4">
    <source>
        <dbReference type="EMBL" id="KAJ6222005.1"/>
    </source>
</evidence>
<evidence type="ECO:0000313" key="5">
    <source>
        <dbReference type="Proteomes" id="UP001142055"/>
    </source>
</evidence>
<reference evidence="4" key="1">
    <citation type="submission" date="2022-12" db="EMBL/GenBank/DDBJ databases">
        <title>Genome assemblies of Blomia tropicalis.</title>
        <authorList>
            <person name="Cui Y."/>
        </authorList>
    </citation>
    <scope>NUCLEOTIDE SEQUENCE</scope>
    <source>
        <tissue evidence="4">Adult mites</tissue>
    </source>
</reference>
<protein>
    <recommendedName>
        <fullName evidence="6">Charged multivesicular body protein 3</fullName>
    </recommendedName>
</protein>
<evidence type="ECO:0000256" key="2">
    <source>
        <dbReference type="SAM" id="Coils"/>
    </source>
</evidence>